<evidence type="ECO:0000256" key="5">
    <source>
        <dbReference type="ARBA" id="ARBA00023012"/>
    </source>
</evidence>
<evidence type="ECO:0000256" key="10">
    <source>
        <dbReference type="PROSITE-ProRule" id="PRU00169"/>
    </source>
</evidence>
<evidence type="ECO:0000313" key="13">
    <source>
        <dbReference type="EMBL" id="EMZ29756.1"/>
    </source>
</evidence>
<evidence type="ECO:0000256" key="3">
    <source>
        <dbReference type="ARBA" id="ARBA00022490"/>
    </source>
</evidence>
<dbReference type="STRING" id="1235802.C823_01720"/>
<keyword evidence="6" id="KW-0805">Transcription regulation</keyword>
<dbReference type="InterPro" id="IPR020449">
    <property type="entry name" value="Tscrpt_reg_AraC-type_HTH"/>
</dbReference>
<keyword evidence="14" id="KW-1185">Reference proteome</keyword>
<keyword evidence="8" id="KW-0804">Transcription</keyword>
<dbReference type="SUPFAM" id="SSF52172">
    <property type="entry name" value="CheY-like"/>
    <property type="match status" value="1"/>
</dbReference>
<evidence type="ECO:0000313" key="14">
    <source>
        <dbReference type="Proteomes" id="UP000012589"/>
    </source>
</evidence>
<evidence type="ECO:0000259" key="12">
    <source>
        <dbReference type="PROSITE" id="PS50110"/>
    </source>
</evidence>
<keyword evidence="4 10" id="KW-0597">Phosphoprotein</keyword>
<organism evidence="13 14">
    <name type="scientific">Eubacterium plexicaudatum ASF492</name>
    <dbReference type="NCBI Taxonomy" id="1235802"/>
    <lineage>
        <taxon>Bacteria</taxon>
        <taxon>Bacillati</taxon>
        <taxon>Bacillota</taxon>
        <taxon>Clostridia</taxon>
        <taxon>Eubacteriales</taxon>
        <taxon>Eubacteriaceae</taxon>
        <taxon>Eubacterium</taxon>
    </lineage>
</organism>
<reference evidence="13 14" key="1">
    <citation type="journal article" date="2014" name="Genome Announc.">
        <title>Draft genome sequences of the altered schaedler flora, a defined bacterial community from gnotobiotic mice.</title>
        <authorList>
            <person name="Wannemuehler M.J."/>
            <person name="Overstreet A.M."/>
            <person name="Ward D.V."/>
            <person name="Phillips G.J."/>
        </authorList>
    </citation>
    <scope>NUCLEOTIDE SEQUENCE [LARGE SCALE GENOMIC DNA]</scope>
    <source>
        <strain evidence="13 14">ASF492</strain>
    </source>
</reference>
<evidence type="ECO:0000259" key="11">
    <source>
        <dbReference type="PROSITE" id="PS01124"/>
    </source>
</evidence>
<dbReference type="PANTHER" id="PTHR42713:SF3">
    <property type="entry name" value="TRANSCRIPTIONAL REGULATORY PROTEIN HPTR"/>
    <property type="match status" value="1"/>
</dbReference>
<dbReference type="PROSITE" id="PS01124">
    <property type="entry name" value="HTH_ARAC_FAMILY_2"/>
    <property type="match status" value="1"/>
</dbReference>
<dbReference type="InterPro" id="IPR041522">
    <property type="entry name" value="CdaR_GGDEF"/>
</dbReference>
<dbReference type="CDD" id="cd17536">
    <property type="entry name" value="REC_YesN-like"/>
    <property type="match status" value="1"/>
</dbReference>
<feature type="domain" description="Response regulatory" evidence="12">
    <location>
        <begin position="5"/>
        <end position="122"/>
    </location>
</feature>
<dbReference type="InterPro" id="IPR001789">
    <property type="entry name" value="Sig_transdc_resp-reg_receiver"/>
</dbReference>
<dbReference type="PRINTS" id="PR00032">
    <property type="entry name" value="HTHARAC"/>
</dbReference>
<evidence type="ECO:0000256" key="9">
    <source>
        <dbReference type="ARBA" id="ARBA00024867"/>
    </source>
</evidence>
<sequence>MDKYTILLVDDEEEVIQAMMKKIDWDGLGFSVIGYAGNGVKAIEMVEEYQPDVIMTDIKMPYMDGLELSNRIKTEFPAAKILFFTGFDEFEYAKEAIHLEVEEYILKPINSAELTAVFTKLRQKLDQEINDKRNVEILQKYYMESLPLIQADFYAALIEGRIQEAEIPKFLTDYQLSFPGPFFSCLVIHTSSCQVPENMNPLLLFTSVQKQAKEHLSDQWQAKCFSYLGNTILIAQLQTEAEISDLTDACDRFCKYARRMIGAVVTIGIGQICQNIQELSQSYQSAREAVSYRGIYGSSRAINMKEMEIQKITGAATANDTELSGLFKMIRFGSEDEIVEAADKYLGHASFSNKSLQQYHIDMMEMVSALYRFAANHDVRVDDFSGDIRKLYSRLLDMEPDTLRKWLIESCMLIRKTMISARNSSTKSFVSRAKEYVRNNYGDEGLSLDCICEDLGVSNSYFSTIFKKETGNSFISYLTDYRMDQAASLLIETNEKSYMIAKKVGYTDPNYFSYVFKRKFGVSPSKYRTEHTESENE</sequence>
<dbReference type="Pfam" id="PF17853">
    <property type="entry name" value="GGDEF_2"/>
    <property type="match status" value="1"/>
</dbReference>
<dbReference type="GO" id="GO:0043565">
    <property type="term" value="F:sequence-specific DNA binding"/>
    <property type="evidence" value="ECO:0007669"/>
    <property type="project" value="InterPro"/>
</dbReference>
<name>N2ANN6_9FIRM</name>
<evidence type="ECO:0000256" key="2">
    <source>
        <dbReference type="ARBA" id="ARBA00018672"/>
    </source>
</evidence>
<dbReference type="GO" id="GO:0003700">
    <property type="term" value="F:DNA-binding transcription factor activity"/>
    <property type="evidence" value="ECO:0007669"/>
    <property type="project" value="InterPro"/>
</dbReference>
<evidence type="ECO:0000256" key="4">
    <source>
        <dbReference type="ARBA" id="ARBA00022553"/>
    </source>
</evidence>
<dbReference type="SUPFAM" id="SSF46689">
    <property type="entry name" value="Homeodomain-like"/>
    <property type="match status" value="2"/>
</dbReference>
<keyword evidence="5" id="KW-0902">Two-component regulatory system</keyword>
<dbReference type="AlphaFoldDB" id="N2ANN6"/>
<keyword evidence="7" id="KW-0238">DNA-binding</keyword>
<dbReference type="eggNOG" id="COG4753">
    <property type="taxonomic scope" value="Bacteria"/>
</dbReference>
<dbReference type="eggNOG" id="COG2207">
    <property type="taxonomic scope" value="Bacteria"/>
</dbReference>
<dbReference type="InterPro" id="IPR009057">
    <property type="entry name" value="Homeodomain-like_sf"/>
</dbReference>
<dbReference type="GO" id="GO:0005737">
    <property type="term" value="C:cytoplasm"/>
    <property type="evidence" value="ECO:0007669"/>
    <property type="project" value="UniProtKB-SubCell"/>
</dbReference>
<keyword evidence="3" id="KW-0963">Cytoplasm</keyword>
<dbReference type="SMART" id="SM00342">
    <property type="entry name" value="HTH_ARAC"/>
    <property type="match status" value="1"/>
</dbReference>
<evidence type="ECO:0000256" key="7">
    <source>
        <dbReference type="ARBA" id="ARBA00023125"/>
    </source>
</evidence>
<dbReference type="Gene3D" id="1.10.10.60">
    <property type="entry name" value="Homeodomain-like"/>
    <property type="match status" value="2"/>
</dbReference>
<evidence type="ECO:0000256" key="1">
    <source>
        <dbReference type="ARBA" id="ARBA00004496"/>
    </source>
</evidence>
<dbReference type="Proteomes" id="UP000012589">
    <property type="component" value="Unassembled WGS sequence"/>
</dbReference>
<dbReference type="SMART" id="SM00448">
    <property type="entry name" value="REC"/>
    <property type="match status" value="1"/>
</dbReference>
<comment type="function">
    <text evidence="9">May play the central regulatory role in sporulation. It may be an element of the effector pathway responsible for the activation of sporulation genes in response to nutritional stress. Spo0A may act in concert with spo0H (a sigma factor) to control the expression of some genes that are critical to the sporulation process.</text>
</comment>
<evidence type="ECO:0000256" key="6">
    <source>
        <dbReference type="ARBA" id="ARBA00023015"/>
    </source>
</evidence>
<dbReference type="GO" id="GO:0000160">
    <property type="term" value="P:phosphorelay signal transduction system"/>
    <property type="evidence" value="ECO:0007669"/>
    <property type="project" value="UniProtKB-KW"/>
</dbReference>
<comment type="subcellular location">
    <subcellularLocation>
        <location evidence="1">Cytoplasm</location>
    </subcellularLocation>
</comment>
<dbReference type="PATRIC" id="fig|1235802.3.peg.1829"/>
<comment type="caution">
    <text evidence="13">The sequence shown here is derived from an EMBL/GenBank/DDBJ whole genome shotgun (WGS) entry which is preliminary data.</text>
</comment>
<feature type="modified residue" description="4-aspartylphosphate" evidence="10">
    <location>
        <position position="57"/>
    </location>
</feature>
<dbReference type="Gene3D" id="3.40.50.2300">
    <property type="match status" value="1"/>
</dbReference>
<dbReference type="HOGENOM" id="CLU_000445_5_0_9"/>
<dbReference type="EMBL" id="AQFT01000054">
    <property type="protein sequence ID" value="EMZ29756.1"/>
    <property type="molecule type" value="Genomic_DNA"/>
</dbReference>
<gene>
    <name evidence="13" type="ORF">C823_01720</name>
</gene>
<dbReference type="PANTHER" id="PTHR42713">
    <property type="entry name" value="HISTIDINE KINASE-RELATED"/>
    <property type="match status" value="1"/>
</dbReference>
<dbReference type="Pfam" id="PF12833">
    <property type="entry name" value="HTH_18"/>
    <property type="match status" value="1"/>
</dbReference>
<dbReference type="InterPro" id="IPR011006">
    <property type="entry name" value="CheY-like_superfamily"/>
</dbReference>
<dbReference type="InterPro" id="IPR051552">
    <property type="entry name" value="HptR"/>
</dbReference>
<protein>
    <recommendedName>
        <fullName evidence="2">Stage 0 sporulation protein A homolog</fullName>
    </recommendedName>
</protein>
<dbReference type="Pfam" id="PF00072">
    <property type="entry name" value="Response_reg"/>
    <property type="match status" value="1"/>
</dbReference>
<dbReference type="OrthoDB" id="9794370at2"/>
<dbReference type="PROSITE" id="PS50110">
    <property type="entry name" value="RESPONSE_REGULATORY"/>
    <property type="match status" value="1"/>
</dbReference>
<proteinExistence type="predicted"/>
<feature type="domain" description="HTH araC/xylS-type" evidence="11">
    <location>
        <begin position="431"/>
        <end position="530"/>
    </location>
</feature>
<accession>N2ANN6</accession>
<evidence type="ECO:0000256" key="8">
    <source>
        <dbReference type="ARBA" id="ARBA00023163"/>
    </source>
</evidence>
<dbReference type="InterPro" id="IPR018060">
    <property type="entry name" value="HTH_AraC"/>
</dbReference>